<dbReference type="Proteomes" id="UP000216189">
    <property type="component" value="Unassembled WGS sequence"/>
</dbReference>
<comment type="caution">
    <text evidence="1">The sequence shown here is derived from an EMBL/GenBank/DDBJ whole genome shotgun (WGS) entry which is preliminary data.</text>
</comment>
<accession>A0AA37HZC1</accession>
<proteinExistence type="predicted"/>
<dbReference type="EMBL" id="BPTR01000001">
    <property type="protein sequence ID" value="GJG28573.1"/>
    <property type="molecule type" value="Genomic_DNA"/>
</dbReference>
<sequence length="104" mass="12041">MAPKFIICSNGNFRIGFVDQHKDLLQPGDQCIGGGYWEIDPVGMRLILTGHSYDFGEPKWNYLQYDGTDLRVPKDYQGLRMIYIPDERGEADFIVNQELHIIYI</sequence>
<evidence type="ECO:0000313" key="2">
    <source>
        <dbReference type="EMBL" id="OYP57456.1"/>
    </source>
</evidence>
<reference evidence="1" key="2">
    <citation type="submission" date="2021-08" db="EMBL/GenBank/DDBJ databases">
        <title>Prevotella lacticifex sp. nov., isolated from rumen of cow.</title>
        <authorList>
            <person name="Shinkai T."/>
            <person name="Ikeyama N."/>
            <person name="Kumagai M."/>
            <person name="Ohmori H."/>
            <person name="Sakamoto M."/>
            <person name="Ohkuma M."/>
            <person name="Mitsumori M."/>
        </authorList>
    </citation>
    <scope>NUCLEOTIDE SEQUENCE</scope>
    <source>
        <strain evidence="1">DSM 11371</strain>
    </source>
</reference>
<dbReference type="Proteomes" id="UP000887043">
    <property type="component" value="Unassembled WGS sequence"/>
</dbReference>
<keyword evidence="3" id="KW-1185">Reference proteome</keyword>
<evidence type="ECO:0000313" key="4">
    <source>
        <dbReference type="Proteomes" id="UP000887043"/>
    </source>
</evidence>
<reference evidence="2 3" key="1">
    <citation type="submission" date="2017-08" db="EMBL/GenBank/DDBJ databases">
        <title>Comparative genomics of non-oral Prevotella species.</title>
        <authorList>
            <person name="Accetto T."/>
            <person name="Nograsek B."/>
            <person name="Avgustin G."/>
        </authorList>
    </citation>
    <scope>NUCLEOTIDE SEQUENCE [LARGE SCALE GENOMIC DNA]</scope>
    <source>
        <strain evidence="2 3">TC1-1</strain>
    </source>
</reference>
<protein>
    <submittedName>
        <fullName evidence="1">Uncharacterized protein</fullName>
    </submittedName>
</protein>
<organism evidence="1 4">
    <name type="scientific">Segatella bryantii</name>
    <name type="common">Prevotella bryantii</name>
    <dbReference type="NCBI Taxonomy" id="77095"/>
    <lineage>
        <taxon>Bacteria</taxon>
        <taxon>Pseudomonadati</taxon>
        <taxon>Bacteroidota</taxon>
        <taxon>Bacteroidia</taxon>
        <taxon>Bacteroidales</taxon>
        <taxon>Prevotellaceae</taxon>
        <taxon>Segatella</taxon>
    </lineage>
</organism>
<evidence type="ECO:0000313" key="1">
    <source>
        <dbReference type="EMBL" id="GJG28573.1"/>
    </source>
</evidence>
<gene>
    <name evidence="2" type="ORF">CIK91_00020</name>
    <name evidence="1" type="ORF">PRRU23_22730</name>
</gene>
<evidence type="ECO:0000313" key="3">
    <source>
        <dbReference type="Proteomes" id="UP000216189"/>
    </source>
</evidence>
<dbReference type="EMBL" id="NPJF01000001">
    <property type="protein sequence ID" value="OYP57456.1"/>
    <property type="molecule type" value="Genomic_DNA"/>
</dbReference>
<name>A0AA37HZC1_SEGBR</name>
<dbReference type="RefSeq" id="WP_050787885.1">
    <property type="nucleotide sequence ID" value="NZ_BPTR01000001.1"/>
</dbReference>
<dbReference type="GeneID" id="72478836"/>
<dbReference type="AlphaFoldDB" id="A0AA37HZC1"/>